<protein>
    <submittedName>
        <fullName evidence="1">Uncharacterized protein</fullName>
    </submittedName>
</protein>
<dbReference type="AlphaFoldDB" id="F0RRD6"/>
<dbReference type="EMBL" id="CP002541">
    <property type="protein sequence ID" value="ADY14188.1"/>
    <property type="molecule type" value="Genomic_DNA"/>
</dbReference>
<keyword evidence="2" id="KW-1185">Reference proteome</keyword>
<sequence length="197" mass="23083">MYLRTIKKLIEPNNIEYTNAFFMDCHIACEAYFSRLMFIGLRMNGVSYKQAMEATKESFLHIHDTLEKALVLINKEKGPMVFKEENLKTGLQLFVDCSAGYRNKLQHGAIEEINDLNVLKLIIDINLSLIREIEFYLMKYFNQSAFDSPGKWGAKRIITIQEIDDIRKKFKLKPGSKIMSFEKSNELFSKINWQHKK</sequence>
<gene>
    <name evidence="1" type="ordered locus">SpiBuddy_2373</name>
</gene>
<dbReference type="KEGG" id="sbu:SpiBuddy_2373"/>
<dbReference type="HOGENOM" id="CLU_1383388_0_0_12"/>
<dbReference type="STRING" id="158189.SpiBuddy_2373"/>
<organism evidence="1 2">
    <name type="scientific">Sphaerochaeta globosa (strain ATCC BAA-1886 / DSM 22777 / Buddy)</name>
    <name type="common">Spirochaeta sp. (strain Buddy)</name>
    <dbReference type="NCBI Taxonomy" id="158189"/>
    <lineage>
        <taxon>Bacteria</taxon>
        <taxon>Pseudomonadati</taxon>
        <taxon>Spirochaetota</taxon>
        <taxon>Spirochaetia</taxon>
        <taxon>Spirochaetales</taxon>
        <taxon>Sphaerochaetaceae</taxon>
        <taxon>Sphaerochaeta</taxon>
    </lineage>
</organism>
<reference evidence="2" key="1">
    <citation type="submission" date="2011-02" db="EMBL/GenBank/DDBJ databases">
        <title>Complete sequence of Spirochaeta sp. Buddy.</title>
        <authorList>
            <person name="Lucas S."/>
            <person name="Copeland A."/>
            <person name="Lapidus A."/>
            <person name="Cheng J.-F."/>
            <person name="Goodwin L."/>
            <person name="Pitluck S."/>
            <person name="Zeytun A."/>
            <person name="Detter J.C."/>
            <person name="Han C."/>
            <person name="Tapia R."/>
            <person name="Land M."/>
            <person name="Hauser L."/>
            <person name="Kyrpides N."/>
            <person name="Ivanova N."/>
            <person name="Mikhailova N."/>
            <person name="Pagani I."/>
            <person name="Ritalahti K.M."/>
            <person name="Loeffler F.E."/>
            <person name="Woyke T."/>
        </authorList>
    </citation>
    <scope>NUCLEOTIDE SEQUENCE [LARGE SCALE GENOMIC DNA]</scope>
    <source>
        <strain evidence="2">ATCC BAA-1886 / DSM 22777 / Buddy</strain>
    </source>
</reference>
<accession>F0RRD6</accession>
<evidence type="ECO:0000313" key="1">
    <source>
        <dbReference type="EMBL" id="ADY14188.1"/>
    </source>
</evidence>
<proteinExistence type="predicted"/>
<dbReference type="Proteomes" id="UP000008466">
    <property type="component" value="Chromosome"/>
</dbReference>
<evidence type="ECO:0000313" key="2">
    <source>
        <dbReference type="Proteomes" id="UP000008466"/>
    </source>
</evidence>
<name>F0RRD6_SPHGB</name>
<dbReference type="RefSeq" id="WP_013608037.1">
    <property type="nucleotide sequence ID" value="NC_015152.1"/>
</dbReference>